<proteinExistence type="predicted"/>
<dbReference type="CDD" id="cd12148">
    <property type="entry name" value="fungal_TF_MHR"/>
    <property type="match status" value="1"/>
</dbReference>
<reference evidence="4 5" key="1">
    <citation type="submission" date="2024-05" db="EMBL/GenBank/DDBJ databases">
        <title>A draft genome resource for the thread blight pathogen Marasmius tenuissimus strain MS-2.</title>
        <authorList>
            <person name="Yulfo-Soto G.E."/>
            <person name="Baruah I.K."/>
            <person name="Amoako-Attah I."/>
            <person name="Bukari Y."/>
            <person name="Meinhardt L.W."/>
            <person name="Bailey B.A."/>
            <person name="Cohen S.P."/>
        </authorList>
    </citation>
    <scope>NUCLEOTIDE SEQUENCE [LARGE SCALE GENOMIC DNA]</scope>
    <source>
        <strain evidence="4 5">MS-2</strain>
    </source>
</reference>
<accession>A0ABR3A204</accession>
<feature type="compositionally biased region" description="Polar residues" evidence="2">
    <location>
        <begin position="18"/>
        <end position="42"/>
    </location>
</feature>
<evidence type="ECO:0000256" key="1">
    <source>
        <dbReference type="ARBA" id="ARBA00023242"/>
    </source>
</evidence>
<dbReference type="PANTHER" id="PTHR46910:SF38">
    <property type="entry name" value="ZN(2)-C6 FUNGAL-TYPE DOMAIN-CONTAINING PROTEIN"/>
    <property type="match status" value="1"/>
</dbReference>
<dbReference type="Proteomes" id="UP001437256">
    <property type="component" value="Unassembled WGS sequence"/>
</dbReference>
<dbReference type="PANTHER" id="PTHR46910">
    <property type="entry name" value="TRANSCRIPTION FACTOR PDR1"/>
    <property type="match status" value="1"/>
</dbReference>
<dbReference type="InterPro" id="IPR007219">
    <property type="entry name" value="XnlR_reg_dom"/>
</dbReference>
<feature type="domain" description="Xylanolytic transcriptional activator regulatory" evidence="3">
    <location>
        <begin position="239"/>
        <end position="312"/>
    </location>
</feature>
<keyword evidence="5" id="KW-1185">Reference proteome</keyword>
<name>A0ABR3A204_9AGAR</name>
<keyword evidence="1" id="KW-0539">Nucleus</keyword>
<feature type="compositionally biased region" description="Polar residues" evidence="2">
    <location>
        <begin position="604"/>
        <end position="616"/>
    </location>
</feature>
<feature type="region of interest" description="Disordered" evidence="2">
    <location>
        <begin position="1"/>
        <end position="44"/>
    </location>
</feature>
<dbReference type="SMART" id="SM00906">
    <property type="entry name" value="Fungal_trans"/>
    <property type="match status" value="1"/>
</dbReference>
<feature type="region of interest" description="Disordered" evidence="2">
    <location>
        <begin position="586"/>
        <end position="643"/>
    </location>
</feature>
<dbReference type="Pfam" id="PF04082">
    <property type="entry name" value="Fungal_trans"/>
    <property type="match status" value="1"/>
</dbReference>
<feature type="compositionally biased region" description="Polar residues" evidence="2">
    <location>
        <begin position="586"/>
        <end position="596"/>
    </location>
</feature>
<organism evidence="4 5">
    <name type="scientific">Marasmius tenuissimus</name>
    <dbReference type="NCBI Taxonomy" id="585030"/>
    <lineage>
        <taxon>Eukaryota</taxon>
        <taxon>Fungi</taxon>
        <taxon>Dikarya</taxon>
        <taxon>Basidiomycota</taxon>
        <taxon>Agaricomycotina</taxon>
        <taxon>Agaricomycetes</taxon>
        <taxon>Agaricomycetidae</taxon>
        <taxon>Agaricales</taxon>
        <taxon>Marasmiineae</taxon>
        <taxon>Marasmiaceae</taxon>
        <taxon>Marasmius</taxon>
    </lineage>
</organism>
<sequence length="752" mass="84986">MKDHPSPEEAGSPLSRGTLRSSSSDFHIPSRSSPARSHTPSTSDEEDLEYLALLQHTKNLSLNVMENRFFGPSSCFAHIKNAYNVKKDSTGTDLADAPNFKRSKFWASHPWERPPVWPDYKFPERELMKSLIDLYFGNVNCFLPILHRPIFESKIRQGLHIADQQFGATLLLVCALGSRFSDDPRVFSEPGQSLSSGWKWYEQVQTFRRSSFDPSSLYELQYHCLTTLYVHGASSITAAWSSVGLGIRYAIELGAHRRKPEGHKLTAEDELKRRAFWVLVILDRSISSFLGRPGSLREEDFDAELPVECDDEYWDQSSFPDVIFSQPPNKPSIITAFVTLIKLYSISAFAMRTIYSIKKSRLISGVLGDQWEKRVVSELDSSMQEWQRVLPDHLRWDPDRKQDPVFFSQSVYIHTMYHDTQIQIHKPFCDKPSLSSLPSGVICPKSAKACINILHSHLVNGPLGMPETFCAAFNAGVAILVDVWRSKRDKVKLEIAESLVDVERALGILQACEERWSLAGRFRDFLGDLARGLDFPGGELPTPMDSQDYAVREPWNHYATQTEPGSPVQVGHFPTTDANPRLYHQQQQPHANNGHYTETHRKSSSTPEQSIYGSYTPTPPPDHEMGSAYPSGMPGSGYGERSAQVNMGYGRRQNEPDYVPQPAYGVHPRSVADLEPMPQGRYIPGQHDVQRIGMATGPGMHSGQHAQQEHINGWQNQGGYNGYSFNDIGQYVESMAYLNGFMEREPQYQQHR</sequence>
<evidence type="ECO:0000313" key="5">
    <source>
        <dbReference type="Proteomes" id="UP001437256"/>
    </source>
</evidence>
<comment type="caution">
    <text evidence="4">The sequence shown here is derived from an EMBL/GenBank/DDBJ whole genome shotgun (WGS) entry which is preliminary data.</text>
</comment>
<dbReference type="EMBL" id="JBBXMP010000026">
    <property type="protein sequence ID" value="KAL0067349.1"/>
    <property type="molecule type" value="Genomic_DNA"/>
</dbReference>
<gene>
    <name evidence="4" type="primary">GIN1_27</name>
    <name evidence="4" type="ORF">AAF712_005577</name>
</gene>
<dbReference type="InterPro" id="IPR050987">
    <property type="entry name" value="AtrR-like"/>
</dbReference>
<protein>
    <submittedName>
        <fullName evidence="4">Gypsy retrotransposon integrase-like protein 1</fullName>
    </submittedName>
</protein>
<evidence type="ECO:0000256" key="2">
    <source>
        <dbReference type="SAM" id="MobiDB-lite"/>
    </source>
</evidence>
<evidence type="ECO:0000313" key="4">
    <source>
        <dbReference type="EMBL" id="KAL0067349.1"/>
    </source>
</evidence>
<evidence type="ECO:0000259" key="3">
    <source>
        <dbReference type="SMART" id="SM00906"/>
    </source>
</evidence>